<feature type="domain" description="FAD-binding PCMH-type" evidence="4">
    <location>
        <begin position="32"/>
        <end position="203"/>
    </location>
</feature>
<organism evidence="5 6">
    <name type="scientific">Stenotrophomonas maltophilia</name>
    <name type="common">Pseudomonas maltophilia</name>
    <name type="synonym">Xanthomonas maltophilia</name>
    <dbReference type="NCBI Taxonomy" id="40324"/>
    <lineage>
        <taxon>Bacteria</taxon>
        <taxon>Pseudomonadati</taxon>
        <taxon>Pseudomonadota</taxon>
        <taxon>Gammaproteobacteria</taxon>
        <taxon>Lysobacterales</taxon>
        <taxon>Lysobacteraceae</taxon>
        <taxon>Stenotrophomonas</taxon>
        <taxon>Stenotrophomonas maltophilia group</taxon>
    </lineage>
</organism>
<dbReference type="Gene3D" id="3.30.465.10">
    <property type="match status" value="1"/>
</dbReference>
<evidence type="ECO:0000256" key="1">
    <source>
        <dbReference type="ARBA" id="ARBA00022630"/>
    </source>
</evidence>
<dbReference type="Pfam" id="PF01565">
    <property type="entry name" value="FAD_binding_4"/>
    <property type="match status" value="1"/>
</dbReference>
<dbReference type="SUPFAM" id="SSF55103">
    <property type="entry name" value="FAD-linked oxidases, C-terminal domain"/>
    <property type="match status" value="1"/>
</dbReference>
<dbReference type="SUPFAM" id="SSF56176">
    <property type="entry name" value="FAD-binding/transporter-associated domain-like"/>
    <property type="match status" value="1"/>
</dbReference>
<dbReference type="Proteomes" id="UP000487117">
    <property type="component" value="Unassembled WGS sequence"/>
</dbReference>
<dbReference type="GO" id="GO:0016020">
    <property type="term" value="C:membrane"/>
    <property type="evidence" value="ECO:0007669"/>
    <property type="project" value="InterPro"/>
</dbReference>
<reference evidence="6" key="1">
    <citation type="journal article" date="2020" name="MBio">
        <title>Horizontal gene transfer to a defensive symbiont with a reduced genome amongst a multipartite beetle microbiome.</title>
        <authorList>
            <person name="Waterworth S.C."/>
            <person name="Florez L.V."/>
            <person name="Rees E.R."/>
            <person name="Hertweck C."/>
            <person name="Kaltenpoth M."/>
            <person name="Kwan J.C."/>
        </authorList>
    </citation>
    <scope>NUCLEOTIDE SEQUENCE [LARGE SCALE GENOMIC DNA]</scope>
</reference>
<dbReference type="InterPro" id="IPR016164">
    <property type="entry name" value="FAD-linked_Oxase-like_C"/>
</dbReference>
<sequence>MTTRRAFIAGCAAATVASACTRRGPPVANDISQLEPTDVAGVRAVAETTDLQAALQQHRGTVCVAGGRYSMGGQTSAAGALQLDLTPSHRLLWLDVARKAVRVQADMRWRTLQEWLDPHNLSVKVMQSFSNFTVGGSVSVNCHGRYVGSGSIASTVRALQVVLRSGEVVETSRTQHPELFAAVIGGYGLIGVVSEVELDLADNDRMARHMERVALADYPQWFRENVTSRSDALMHNADLIPPRFDVPVTVTWRRSTAALTDTRRLILVGANYAHEQNMIWAVTELPGGPQLRESSVVKQQIAEPRVIHRNLEASLDVASLEPRTRAMSTYLLQEYFIPVRSFQAFATRMAAILQHHRVDALNVSIRHAPADTTALMKWAHEEVFCFVLYHKQRRHPWGDTMSTRWTRALIDAAVESGGRYYLPYRPHATREQFQRAYPQWNAFIERKRQYDPQMQLVNNLWQRYIAAP</sequence>
<protein>
    <submittedName>
        <fullName evidence="5">Decaprenylphosphoryl-beta-D-ribose oxidase</fullName>
    </submittedName>
</protein>
<dbReference type="PROSITE" id="PS51257">
    <property type="entry name" value="PROKAR_LIPOPROTEIN"/>
    <property type="match status" value="1"/>
</dbReference>
<comment type="caution">
    <text evidence="5">The sequence shown here is derived from an EMBL/GenBank/DDBJ whole genome shotgun (WGS) entry which is preliminary data.</text>
</comment>
<evidence type="ECO:0000256" key="2">
    <source>
        <dbReference type="ARBA" id="ARBA00022827"/>
    </source>
</evidence>
<proteinExistence type="predicted"/>
<keyword evidence="2" id="KW-0274">FAD</keyword>
<dbReference type="PROSITE" id="PS51387">
    <property type="entry name" value="FAD_PCMH"/>
    <property type="match status" value="1"/>
</dbReference>
<dbReference type="EMBL" id="WNDS01000005">
    <property type="protein sequence ID" value="KAF1013489.1"/>
    <property type="molecule type" value="Genomic_DNA"/>
</dbReference>
<evidence type="ECO:0000313" key="5">
    <source>
        <dbReference type="EMBL" id="KAF1013489.1"/>
    </source>
</evidence>
<keyword evidence="1" id="KW-0285">Flavoprotein</keyword>
<accession>A0A7V8JK76</accession>
<dbReference type="GO" id="GO:0071949">
    <property type="term" value="F:FAD binding"/>
    <property type="evidence" value="ECO:0007669"/>
    <property type="project" value="InterPro"/>
</dbReference>
<evidence type="ECO:0000256" key="3">
    <source>
        <dbReference type="ARBA" id="ARBA00023002"/>
    </source>
</evidence>
<dbReference type="InterPro" id="IPR036318">
    <property type="entry name" value="FAD-bd_PCMH-like_sf"/>
</dbReference>
<keyword evidence="3" id="KW-0560">Oxidoreductase</keyword>
<dbReference type="Pfam" id="PF04030">
    <property type="entry name" value="ALO"/>
    <property type="match status" value="1"/>
</dbReference>
<name>A0A7V8JK76_STEMA</name>
<evidence type="ECO:0000259" key="4">
    <source>
        <dbReference type="PROSITE" id="PS51387"/>
    </source>
</evidence>
<dbReference type="PANTHER" id="PTHR43762">
    <property type="entry name" value="L-GULONOLACTONE OXIDASE"/>
    <property type="match status" value="1"/>
</dbReference>
<gene>
    <name evidence="5" type="primary">dprE1_2</name>
    <name evidence="5" type="ORF">GAK31_03638</name>
</gene>
<dbReference type="PANTHER" id="PTHR43762:SF1">
    <property type="entry name" value="D-ARABINONO-1,4-LACTONE OXIDASE"/>
    <property type="match status" value="1"/>
</dbReference>
<dbReference type="InterPro" id="IPR010031">
    <property type="entry name" value="FAD_lactone_oxidase-like"/>
</dbReference>
<dbReference type="InterPro" id="IPR007173">
    <property type="entry name" value="ALO_C"/>
</dbReference>
<dbReference type="InterPro" id="IPR016166">
    <property type="entry name" value="FAD-bd_PCMH"/>
</dbReference>
<evidence type="ECO:0000313" key="6">
    <source>
        <dbReference type="Proteomes" id="UP000487117"/>
    </source>
</evidence>
<dbReference type="InterPro" id="IPR006094">
    <property type="entry name" value="Oxid_FAD_bind_N"/>
</dbReference>
<dbReference type="PROSITE" id="PS51318">
    <property type="entry name" value="TAT"/>
    <property type="match status" value="1"/>
</dbReference>
<dbReference type="AlphaFoldDB" id="A0A7V8JK76"/>
<dbReference type="GO" id="GO:0003885">
    <property type="term" value="F:D-arabinono-1,4-lactone oxidase activity"/>
    <property type="evidence" value="ECO:0007669"/>
    <property type="project" value="InterPro"/>
</dbReference>
<dbReference type="InterPro" id="IPR006311">
    <property type="entry name" value="TAT_signal"/>
</dbReference>
<dbReference type="InterPro" id="IPR016169">
    <property type="entry name" value="FAD-bd_PCMH_sub2"/>
</dbReference>